<comment type="function">
    <text evidence="6">Required for dimerization of active 70S ribosomes into 100S ribosomes in stationary phase; 100S ribosomes are translationally inactive and sometimes present during exponential growth.</text>
</comment>
<dbReference type="SUPFAM" id="SSF69754">
    <property type="entry name" value="Ribosome binding protein Y (YfiA homologue)"/>
    <property type="match status" value="1"/>
</dbReference>
<dbReference type="EMBL" id="LYVF01000184">
    <property type="protein sequence ID" value="OAT80197.1"/>
    <property type="molecule type" value="Genomic_DNA"/>
</dbReference>
<comment type="subunit">
    <text evidence="4">Associates exclusively with 100S ribosomes, which are dimers of 70S ribosomes.</text>
</comment>
<proteinExistence type="inferred from homology"/>
<dbReference type="RefSeq" id="WP_066670218.1">
    <property type="nucleotide sequence ID" value="NZ_LYVF01000184.1"/>
</dbReference>
<dbReference type="InterPro" id="IPR036567">
    <property type="entry name" value="RHF-like"/>
</dbReference>
<dbReference type="OrthoDB" id="9794975at2"/>
<evidence type="ECO:0000256" key="5">
    <source>
        <dbReference type="ARBA" id="ARBA00041148"/>
    </source>
</evidence>
<dbReference type="InterPro" id="IPR038416">
    <property type="entry name" value="Ribosom_S30AE_C_sf"/>
</dbReference>
<comment type="caution">
    <text evidence="8">The sequence shown here is derived from an EMBL/GenBank/DDBJ whole genome shotgun (WGS) entry which is preliminary data.</text>
</comment>
<dbReference type="AlphaFoldDB" id="A0A1B7LBT7"/>
<reference evidence="8 9" key="1">
    <citation type="submission" date="2016-04" db="EMBL/GenBank/DDBJ databases">
        <authorList>
            <person name="Evans L.H."/>
            <person name="Alamgir A."/>
            <person name="Owens N."/>
            <person name="Weber N.D."/>
            <person name="Virtaneva K."/>
            <person name="Barbian K."/>
            <person name="Babar A."/>
            <person name="Rosenke K."/>
        </authorList>
    </citation>
    <scope>NUCLEOTIDE SEQUENCE [LARGE SCALE GENOMIC DNA]</scope>
    <source>
        <strain evidence="8 9">LMa1</strain>
    </source>
</reference>
<gene>
    <name evidence="6" type="primary">hpf</name>
    <name evidence="8" type="ORF">A6M21_00860</name>
</gene>
<dbReference type="FunFam" id="3.30.160.100:FF:000001">
    <property type="entry name" value="Ribosome hibernation promoting factor"/>
    <property type="match status" value="1"/>
</dbReference>
<dbReference type="Pfam" id="PF16321">
    <property type="entry name" value="Ribosom_S30AE_C"/>
    <property type="match status" value="1"/>
</dbReference>
<evidence type="ECO:0000256" key="2">
    <source>
        <dbReference type="ARBA" id="ARBA00022845"/>
    </source>
</evidence>
<dbReference type="PANTHER" id="PTHR33231">
    <property type="entry name" value="30S RIBOSOMAL PROTEIN"/>
    <property type="match status" value="1"/>
</dbReference>
<name>A0A1B7LBT7_9FIRM</name>
<keyword evidence="2 6" id="KW-0810">Translation regulation</keyword>
<dbReference type="InterPro" id="IPR034694">
    <property type="entry name" value="HPF_long/plastid"/>
</dbReference>
<dbReference type="NCBIfam" id="TIGR00741">
    <property type="entry name" value="yfiA"/>
    <property type="match status" value="1"/>
</dbReference>
<dbReference type="InterPro" id="IPR032528">
    <property type="entry name" value="Ribosom_S30AE_C"/>
</dbReference>
<dbReference type="InterPro" id="IPR003489">
    <property type="entry name" value="RHF/RaiA"/>
</dbReference>
<dbReference type="HAMAP" id="MF_00839">
    <property type="entry name" value="HPF"/>
    <property type="match status" value="1"/>
</dbReference>
<dbReference type="Gene3D" id="3.30.160.100">
    <property type="entry name" value="Ribosome hibernation promotion factor-like"/>
    <property type="match status" value="1"/>
</dbReference>
<evidence type="ECO:0000256" key="4">
    <source>
        <dbReference type="ARBA" id="ARBA00038695"/>
    </source>
</evidence>
<dbReference type="Proteomes" id="UP000078532">
    <property type="component" value="Unassembled WGS sequence"/>
</dbReference>
<comment type="subcellular location">
    <subcellularLocation>
        <location evidence="6">Cytoplasm</location>
    </subcellularLocation>
</comment>
<evidence type="ECO:0000259" key="7">
    <source>
        <dbReference type="Pfam" id="PF16321"/>
    </source>
</evidence>
<organism evidence="8 9">
    <name type="scientific">Desulfotomaculum copahuensis</name>
    <dbReference type="NCBI Taxonomy" id="1838280"/>
    <lineage>
        <taxon>Bacteria</taxon>
        <taxon>Bacillati</taxon>
        <taxon>Bacillota</taxon>
        <taxon>Clostridia</taxon>
        <taxon>Eubacteriales</taxon>
        <taxon>Desulfotomaculaceae</taxon>
        <taxon>Desulfotomaculum</taxon>
    </lineage>
</organism>
<dbReference type="STRING" id="1838280.A6M21_00860"/>
<dbReference type="Gene3D" id="3.30.505.50">
    <property type="entry name" value="Sigma 54 modulation/S30EA ribosomal protein, C-terminal domain"/>
    <property type="match status" value="1"/>
</dbReference>
<accession>A0A1B7LBT7</accession>
<dbReference type="GO" id="GO:0045900">
    <property type="term" value="P:negative regulation of translational elongation"/>
    <property type="evidence" value="ECO:0007669"/>
    <property type="project" value="TreeGrafter"/>
</dbReference>
<dbReference type="FunFam" id="3.30.505.50:FF:000001">
    <property type="entry name" value="Ribosome hibernation promoting factor"/>
    <property type="match status" value="1"/>
</dbReference>
<evidence type="ECO:0000313" key="8">
    <source>
        <dbReference type="EMBL" id="OAT80197.1"/>
    </source>
</evidence>
<dbReference type="PANTHER" id="PTHR33231:SF1">
    <property type="entry name" value="30S RIBOSOMAL PROTEIN"/>
    <property type="match status" value="1"/>
</dbReference>
<evidence type="ECO:0000256" key="3">
    <source>
        <dbReference type="ARBA" id="ARBA00038434"/>
    </source>
</evidence>
<dbReference type="GO" id="GO:0022627">
    <property type="term" value="C:cytosolic small ribosomal subunit"/>
    <property type="evidence" value="ECO:0007669"/>
    <property type="project" value="TreeGrafter"/>
</dbReference>
<comment type="similarity">
    <text evidence="3">Belongs to the HPF/YfiA ribosome-associated protein family. Short HPF subfamily.</text>
</comment>
<comment type="subunit">
    <text evidence="6">Interacts with 100S ribosomes.</text>
</comment>
<dbReference type="Pfam" id="PF02482">
    <property type="entry name" value="Ribosomal_S30AE"/>
    <property type="match status" value="1"/>
</dbReference>
<keyword evidence="9" id="KW-1185">Reference proteome</keyword>
<keyword evidence="1 6" id="KW-0963">Cytoplasm</keyword>
<protein>
    <recommendedName>
        <fullName evidence="5 6">Ribosome hibernation promoting factor</fullName>
        <shortName evidence="6">HPF</shortName>
    </recommendedName>
</protein>
<sequence length="174" mass="19928">MKIQVRGRNVEVTDALKEYVAKRLGKLEKYRENLGDAQVTMTVEKESHRVEVTIPVNGMLLRGEETTGDMYASIDLVVDKLEKQLEKYKGRLFKRTAKTTNGEMRPAEERDAGEGPRVVRTKRFAIKPMVVDEAVMQMNLLGHSFFVFSNAETEQVNVVYRRKDGNFGLIEPEF</sequence>
<dbReference type="GO" id="GO:0043024">
    <property type="term" value="F:ribosomal small subunit binding"/>
    <property type="evidence" value="ECO:0007669"/>
    <property type="project" value="TreeGrafter"/>
</dbReference>
<evidence type="ECO:0000313" key="9">
    <source>
        <dbReference type="Proteomes" id="UP000078532"/>
    </source>
</evidence>
<feature type="domain" description="Sigma 54 modulation/S30EA ribosomal protein C-terminal" evidence="7">
    <location>
        <begin position="115"/>
        <end position="169"/>
    </location>
</feature>
<evidence type="ECO:0000256" key="1">
    <source>
        <dbReference type="ARBA" id="ARBA00022490"/>
    </source>
</evidence>
<dbReference type="InterPro" id="IPR050574">
    <property type="entry name" value="HPF/YfiA_ribosome-assoc"/>
</dbReference>
<dbReference type="CDD" id="cd00552">
    <property type="entry name" value="RaiA"/>
    <property type="match status" value="1"/>
</dbReference>
<evidence type="ECO:0000256" key="6">
    <source>
        <dbReference type="HAMAP-Rule" id="MF_00839"/>
    </source>
</evidence>
<comment type="similarity">
    <text evidence="6">Belongs to the HPF/YfiA ribosome-associated protein family. Long HPF subfamily.</text>
</comment>